<name>A0ABV7FTV7_9ALTE</name>
<evidence type="ECO:0000256" key="1">
    <source>
        <dbReference type="SAM" id="MobiDB-lite"/>
    </source>
</evidence>
<evidence type="ECO:0000313" key="3">
    <source>
        <dbReference type="Proteomes" id="UP001595478"/>
    </source>
</evidence>
<dbReference type="EMBL" id="JBHRSW010000029">
    <property type="protein sequence ID" value="MFC3122769.1"/>
    <property type="molecule type" value="Genomic_DNA"/>
</dbReference>
<dbReference type="Proteomes" id="UP001595478">
    <property type="component" value="Unassembled WGS sequence"/>
</dbReference>
<dbReference type="RefSeq" id="WP_376920890.1">
    <property type="nucleotide sequence ID" value="NZ_JBHRSW010000029.1"/>
</dbReference>
<gene>
    <name evidence="2" type="ORF">ACFOHL_14180</name>
</gene>
<protein>
    <submittedName>
        <fullName evidence="2">Uncharacterized protein</fullName>
    </submittedName>
</protein>
<comment type="caution">
    <text evidence="2">The sequence shown here is derived from an EMBL/GenBank/DDBJ whole genome shotgun (WGS) entry which is preliminary data.</text>
</comment>
<proteinExistence type="predicted"/>
<evidence type="ECO:0000313" key="2">
    <source>
        <dbReference type="EMBL" id="MFC3122769.1"/>
    </source>
</evidence>
<sequence>MADPLHTACQYRFNCYEGKPHKTAAKAYQPLLGLNTGVLHLRAGRGQINTNTRHMKNHKKKIKVDPKSHKLSPKPSM</sequence>
<reference evidence="3" key="1">
    <citation type="journal article" date="2019" name="Int. J. Syst. Evol. Microbiol.">
        <title>The Global Catalogue of Microorganisms (GCM) 10K type strain sequencing project: providing services to taxonomists for standard genome sequencing and annotation.</title>
        <authorList>
            <consortium name="The Broad Institute Genomics Platform"/>
            <consortium name="The Broad Institute Genome Sequencing Center for Infectious Disease"/>
            <person name="Wu L."/>
            <person name="Ma J."/>
        </authorList>
    </citation>
    <scope>NUCLEOTIDE SEQUENCE [LARGE SCALE GENOMIC DNA]</scope>
    <source>
        <strain evidence="3">KCTC 52473</strain>
    </source>
</reference>
<organism evidence="2 3">
    <name type="scientific">Agaribacter flavus</name>
    <dbReference type="NCBI Taxonomy" id="1902781"/>
    <lineage>
        <taxon>Bacteria</taxon>
        <taxon>Pseudomonadati</taxon>
        <taxon>Pseudomonadota</taxon>
        <taxon>Gammaproteobacteria</taxon>
        <taxon>Alteromonadales</taxon>
        <taxon>Alteromonadaceae</taxon>
        <taxon>Agaribacter</taxon>
    </lineage>
</organism>
<accession>A0ABV7FTV7</accession>
<keyword evidence="3" id="KW-1185">Reference proteome</keyword>
<feature type="region of interest" description="Disordered" evidence="1">
    <location>
        <begin position="54"/>
        <end position="77"/>
    </location>
</feature>